<dbReference type="PROSITE" id="PS00837">
    <property type="entry name" value="ALADH_PNT_2"/>
    <property type="match status" value="1"/>
</dbReference>
<dbReference type="GO" id="GO:0000166">
    <property type="term" value="F:nucleotide binding"/>
    <property type="evidence" value="ECO:0007669"/>
    <property type="project" value="UniProtKB-KW"/>
</dbReference>
<evidence type="ECO:0000259" key="12">
    <source>
        <dbReference type="SMART" id="SM01002"/>
    </source>
</evidence>
<keyword evidence="11" id="KW-0547">Nucleotide-binding</keyword>
<dbReference type="EMBL" id="LT906441">
    <property type="protein sequence ID" value="SNV30300.1"/>
    <property type="molecule type" value="Genomic_DNA"/>
</dbReference>
<feature type="domain" description="Alanine dehydrogenase/pyridine nucleotide transhydrogenase N-terminal" evidence="13">
    <location>
        <begin position="4"/>
        <end position="137"/>
    </location>
</feature>
<dbReference type="KEGG" id="cgrn:4412665_00387"/>
<feature type="binding site" evidence="11">
    <location>
        <begin position="178"/>
        <end position="179"/>
    </location>
    <ligand>
        <name>NAD(+)</name>
        <dbReference type="ChEBI" id="CHEBI:57540"/>
    </ligand>
</feature>
<feature type="binding site" evidence="11">
    <location>
        <position position="198"/>
    </location>
    <ligand>
        <name>NAD(+)</name>
        <dbReference type="ChEBI" id="CHEBI:57540"/>
    </ligand>
</feature>
<protein>
    <recommendedName>
        <fullName evidence="7 8">Alanine dehydrogenase</fullName>
        <ecNumber evidence="3 8">1.4.1.1</ecNumber>
    </recommendedName>
</protein>
<accession>A0A239W8C7</accession>
<feature type="binding site" evidence="11">
    <location>
        <position position="220"/>
    </location>
    <ligand>
        <name>NAD(+)</name>
        <dbReference type="ChEBI" id="CHEBI:57540"/>
    </ligand>
</feature>
<dbReference type="NCBIfam" id="TIGR00518">
    <property type="entry name" value="alaDH"/>
    <property type="match status" value="1"/>
</dbReference>
<evidence type="ECO:0000256" key="2">
    <source>
        <dbReference type="ARBA" id="ARBA00005689"/>
    </source>
</evidence>
<name>A0A239W8C7_9ACTN</name>
<dbReference type="AlphaFoldDB" id="A0A239W8C7"/>
<sequence>MKVGIPTEVKNNEFRVAATPAGVNALVGHGHEVLVQQGAGVGSAISDDEYAAVGAKIVPSADEVWDSSEMILKVKEPIAEEYGRMHDGLLLFTYLHLAADEKLTHELLDRGVTSIAYETVEMDDHSLPLLSPMSEIAGRLSTQVGANCLMQPAGGNGTLLGGASGVAPGKVVVLGGGTAGLCAARVAEGMGARVTIFDVNVARMRYIEETFGGRIGTEYSSSLSVGKAVKDADLVIGSVLVPGARTPHLVSDEMVASMKPGSVLVDIAIDQGGCFEGSHATTHADPTFRVHDSVYYCVANMPGAVPHTSTYSLTNSTMRYCTLLADKGWKDACGIRPELGRGLTTHAGQLFSAPVGEALGIESHCSCEVLD</sequence>
<feature type="domain" description="Alanine dehydrogenase/pyridine nucleotide transhydrogenase NAD(H)-binding" evidence="12">
    <location>
        <begin position="149"/>
        <end position="297"/>
    </location>
</feature>
<dbReference type="GO" id="GO:0042853">
    <property type="term" value="P:L-alanine catabolic process"/>
    <property type="evidence" value="ECO:0007669"/>
    <property type="project" value="UniProtKB-UniPathway"/>
</dbReference>
<dbReference type="SUPFAM" id="SSF51735">
    <property type="entry name" value="NAD(P)-binding Rossmann-fold domains"/>
    <property type="match status" value="1"/>
</dbReference>
<dbReference type="EC" id="1.4.1.1" evidence="3 8"/>
<comment type="subunit">
    <text evidence="6">Homohexamer. Trimer of dimers.</text>
</comment>
<evidence type="ECO:0000256" key="11">
    <source>
        <dbReference type="PIRSR" id="PIRSR000183-3"/>
    </source>
</evidence>
<evidence type="ECO:0000256" key="9">
    <source>
        <dbReference type="PIRSR" id="PIRSR000183-1"/>
    </source>
</evidence>
<evidence type="ECO:0000256" key="3">
    <source>
        <dbReference type="ARBA" id="ARBA00012897"/>
    </source>
</evidence>
<dbReference type="GO" id="GO:0000286">
    <property type="term" value="F:alanine dehydrogenase activity"/>
    <property type="evidence" value="ECO:0007669"/>
    <property type="project" value="UniProtKB-UniRule"/>
</dbReference>
<comment type="pathway">
    <text evidence="1 8">Amino-acid degradation; L-alanine degradation via dehydrogenase pathway; NH(3) and pyruvate from L-alanine: step 1/1.</text>
</comment>
<feature type="active site" description="Proton donor/acceptor" evidence="9">
    <location>
        <position position="96"/>
    </location>
</feature>
<proteinExistence type="inferred from homology"/>
<dbReference type="PIRSF" id="PIRSF000183">
    <property type="entry name" value="Alanine_dh"/>
    <property type="match status" value="1"/>
</dbReference>
<keyword evidence="4 8" id="KW-0560">Oxidoreductase</keyword>
<feature type="active site" description="Proton donor/acceptor" evidence="9">
    <location>
        <position position="270"/>
    </location>
</feature>
<feature type="binding site" evidence="10">
    <location>
        <position position="15"/>
    </location>
    <ligand>
        <name>substrate</name>
    </ligand>
</feature>
<organism evidence="14 15">
    <name type="scientific">Cutibacterium granulosum</name>
    <dbReference type="NCBI Taxonomy" id="33011"/>
    <lineage>
        <taxon>Bacteria</taxon>
        <taxon>Bacillati</taxon>
        <taxon>Actinomycetota</taxon>
        <taxon>Actinomycetes</taxon>
        <taxon>Propionibacteriales</taxon>
        <taxon>Propionibacteriaceae</taxon>
        <taxon>Cutibacterium</taxon>
    </lineage>
</organism>
<gene>
    <name evidence="14" type="primary">ald</name>
    <name evidence="14" type="ORF">SAMEA4412665_00387</name>
</gene>
<dbReference type="FunFam" id="3.40.50.720:FF:000049">
    <property type="entry name" value="Alanine dehydrogenase"/>
    <property type="match status" value="1"/>
</dbReference>
<dbReference type="UniPathway" id="UPA00527">
    <property type="reaction ID" value="UER00585"/>
</dbReference>
<dbReference type="GO" id="GO:0005886">
    <property type="term" value="C:plasma membrane"/>
    <property type="evidence" value="ECO:0007669"/>
    <property type="project" value="TreeGrafter"/>
</dbReference>
<evidence type="ECO:0000313" key="14">
    <source>
        <dbReference type="EMBL" id="SNV30300.1"/>
    </source>
</evidence>
<dbReference type="PANTHER" id="PTHR42795">
    <property type="entry name" value="ALANINE DEHYDROGENASE"/>
    <property type="match status" value="1"/>
</dbReference>
<dbReference type="eggNOG" id="COG0686">
    <property type="taxonomic scope" value="Bacteria"/>
</dbReference>
<evidence type="ECO:0000256" key="7">
    <source>
        <dbReference type="ARBA" id="ARBA00072341"/>
    </source>
</evidence>
<dbReference type="Pfam" id="PF01262">
    <property type="entry name" value="AlaDh_PNT_C"/>
    <property type="match status" value="1"/>
</dbReference>
<dbReference type="InterPro" id="IPR008142">
    <property type="entry name" value="AlaDH/PNT_CS1"/>
</dbReference>
<comment type="similarity">
    <text evidence="2 8">Belongs to the AlaDH/PNT family.</text>
</comment>
<evidence type="ECO:0000259" key="13">
    <source>
        <dbReference type="SMART" id="SM01003"/>
    </source>
</evidence>
<reference evidence="14 15" key="1">
    <citation type="submission" date="2017-06" db="EMBL/GenBank/DDBJ databases">
        <authorList>
            <consortium name="Pathogen Informatics"/>
        </authorList>
    </citation>
    <scope>NUCLEOTIDE SEQUENCE [LARGE SCALE GENOMIC DNA]</scope>
    <source>
        <strain evidence="14 15">NCTC11865</strain>
    </source>
</reference>
<evidence type="ECO:0000256" key="5">
    <source>
        <dbReference type="ARBA" id="ARBA00023027"/>
    </source>
</evidence>
<dbReference type="SMART" id="SM01002">
    <property type="entry name" value="AlaDh_PNT_C"/>
    <property type="match status" value="1"/>
</dbReference>
<dbReference type="Pfam" id="PF05222">
    <property type="entry name" value="AlaDh_PNT_N"/>
    <property type="match status" value="1"/>
</dbReference>
<evidence type="ECO:0000256" key="6">
    <source>
        <dbReference type="ARBA" id="ARBA00065528"/>
    </source>
</evidence>
<feature type="binding site" evidence="11">
    <location>
        <begin position="298"/>
        <end position="301"/>
    </location>
    <ligand>
        <name>NAD(+)</name>
        <dbReference type="ChEBI" id="CHEBI:57540"/>
    </ligand>
</feature>
<dbReference type="InterPro" id="IPR008143">
    <property type="entry name" value="Ala_DH/PNT_CS2"/>
</dbReference>
<dbReference type="SUPFAM" id="SSF52283">
    <property type="entry name" value="Formate/glycerate dehydrogenase catalytic domain-like"/>
    <property type="match status" value="1"/>
</dbReference>
<dbReference type="CDD" id="cd05305">
    <property type="entry name" value="L-AlaDH"/>
    <property type="match status" value="1"/>
</dbReference>
<evidence type="ECO:0000256" key="10">
    <source>
        <dbReference type="PIRSR" id="PIRSR000183-2"/>
    </source>
</evidence>
<evidence type="ECO:0000256" key="4">
    <source>
        <dbReference type="ARBA" id="ARBA00023002"/>
    </source>
</evidence>
<dbReference type="Gene3D" id="3.40.50.720">
    <property type="entry name" value="NAD(P)-binding Rossmann-like Domain"/>
    <property type="match status" value="2"/>
</dbReference>
<comment type="catalytic activity">
    <reaction evidence="8">
        <text>L-alanine + NAD(+) + H2O = pyruvate + NH4(+) + NADH + H(+)</text>
        <dbReference type="Rhea" id="RHEA:18405"/>
        <dbReference type="ChEBI" id="CHEBI:15361"/>
        <dbReference type="ChEBI" id="CHEBI:15377"/>
        <dbReference type="ChEBI" id="CHEBI:15378"/>
        <dbReference type="ChEBI" id="CHEBI:28938"/>
        <dbReference type="ChEBI" id="CHEBI:57540"/>
        <dbReference type="ChEBI" id="CHEBI:57945"/>
        <dbReference type="ChEBI" id="CHEBI:57972"/>
        <dbReference type="EC" id="1.4.1.1"/>
    </reaction>
</comment>
<dbReference type="RefSeq" id="WP_021103602.1">
    <property type="nucleotide sequence ID" value="NZ_JAWFFS010000007.1"/>
</dbReference>
<evidence type="ECO:0000313" key="15">
    <source>
        <dbReference type="Proteomes" id="UP000215332"/>
    </source>
</evidence>
<dbReference type="SMART" id="SM01003">
    <property type="entry name" value="AlaDh_PNT_N"/>
    <property type="match status" value="1"/>
</dbReference>
<feature type="binding site" evidence="11">
    <location>
        <position position="203"/>
    </location>
    <ligand>
        <name>NAD(+)</name>
        <dbReference type="ChEBI" id="CHEBI:57540"/>
    </ligand>
</feature>
<feature type="binding site" evidence="11">
    <location>
        <position position="134"/>
    </location>
    <ligand>
        <name>NAD(+)</name>
        <dbReference type="ChEBI" id="CHEBI:57540"/>
    </ligand>
</feature>
<feature type="binding site" evidence="11">
    <location>
        <begin position="267"/>
        <end position="270"/>
    </location>
    <ligand>
        <name>NAD(+)</name>
        <dbReference type="ChEBI" id="CHEBI:57540"/>
    </ligand>
</feature>
<feature type="binding site" evidence="10">
    <location>
        <position position="75"/>
    </location>
    <ligand>
        <name>substrate</name>
    </ligand>
</feature>
<feature type="binding site" evidence="11">
    <location>
        <begin position="239"/>
        <end position="240"/>
    </location>
    <ligand>
        <name>NAD(+)</name>
        <dbReference type="ChEBI" id="CHEBI:57540"/>
    </ligand>
</feature>
<dbReference type="PROSITE" id="PS00836">
    <property type="entry name" value="ALADH_PNT_1"/>
    <property type="match status" value="1"/>
</dbReference>
<keyword evidence="5 8" id="KW-0520">NAD</keyword>
<dbReference type="InterPro" id="IPR008141">
    <property type="entry name" value="Ala_DH"/>
</dbReference>
<dbReference type="InterPro" id="IPR036291">
    <property type="entry name" value="NAD(P)-bd_dom_sf"/>
</dbReference>
<comment type="function">
    <text evidence="8">Catalyzes the reversible reductive amination of pyruvate to L-alanine.</text>
</comment>
<dbReference type="Proteomes" id="UP000215332">
    <property type="component" value="Chromosome 1"/>
</dbReference>
<evidence type="ECO:0000256" key="8">
    <source>
        <dbReference type="PIRNR" id="PIRNR000183"/>
    </source>
</evidence>
<dbReference type="InterPro" id="IPR007886">
    <property type="entry name" value="AlaDH/PNT_N"/>
</dbReference>
<dbReference type="PANTHER" id="PTHR42795:SF1">
    <property type="entry name" value="ALANINE DEHYDROGENASE"/>
    <property type="match status" value="1"/>
</dbReference>
<evidence type="ECO:0000256" key="1">
    <source>
        <dbReference type="ARBA" id="ARBA00005206"/>
    </source>
</evidence>
<dbReference type="InterPro" id="IPR007698">
    <property type="entry name" value="AlaDH/PNT_NAD(H)-bd"/>
</dbReference>